<dbReference type="PANTHER" id="PTHR21508:SF5">
    <property type="entry name" value="MITOGUARDIN"/>
    <property type="match status" value="1"/>
</dbReference>
<evidence type="ECO:0000256" key="6">
    <source>
        <dbReference type="ARBA" id="ARBA00023128"/>
    </source>
</evidence>
<evidence type="ECO:0000256" key="3">
    <source>
        <dbReference type="ARBA" id="ARBA00022692"/>
    </source>
</evidence>
<keyword evidence="4" id="KW-1000">Mitochondrion outer membrane</keyword>
<dbReference type="GO" id="GO:0005741">
    <property type="term" value="C:mitochondrial outer membrane"/>
    <property type="evidence" value="ECO:0007669"/>
    <property type="project" value="UniProtKB-SubCell"/>
</dbReference>
<dbReference type="PANTHER" id="PTHR21508">
    <property type="entry name" value="MITOGUARDIN"/>
    <property type="match status" value="1"/>
</dbReference>
<proteinExistence type="inferred from homology"/>
<sequence>MSLTIHLGHVKDHIGQLRQLFPHKFTLSTTQKVVVLSFSASVLVVGVLARYFKRRKKTFDPSHFRGRSNVFSSKRSRASGIRSPNGDLGSVASSGRRSAAFSNIYGERYVRQSSVIASGKASVASGSLVSSGLPVPEGLDSANLTPQQLGVMGMEALETCIGYWEDALASYRTKEGGIVAVLAGEEAAFCDDLRRLLELAVDLQENSEALFLDERSVLFRRDELSNRRGTAAQAAGFDTDLSGGESFASAQDMVADLREFEEFAEYFPDMDAYPLYQSALRRLEGAANDGSGGIPCRTLRTEVVRCGGDGEYLAKLHCLRLAFQHLLKDAGRFAWFADAGRQVLADLLLYADKDPKDFLIGYEEMLRYIQDPGNWRDLEEELSSKGVKALTFYDVVLDYILMDAFEDLESPPSSVTAVIQNRWLSNGFKETALTTAVWSVLKAKRRRLKFPSGFMAHFYTLSEQLSPLLAWGFLGADEMLRETCHYFKEQVMEFLADIFDFGKCRYTSVEELSEDVFAHMQVRIHNICIRLSPQS</sequence>
<protein>
    <recommendedName>
        <fullName evidence="11">Mitoguardin</fullName>
    </recommendedName>
</protein>
<evidence type="ECO:0000256" key="8">
    <source>
        <dbReference type="SAM" id="Phobius"/>
    </source>
</evidence>
<keyword evidence="7 8" id="KW-0472">Membrane</keyword>
<dbReference type="Pfam" id="PF10265">
    <property type="entry name" value="Miga"/>
    <property type="match status" value="1"/>
</dbReference>
<dbReference type="AlphaFoldDB" id="A0A653D3Z8"/>
<gene>
    <name evidence="9" type="ORF">CALMAC_LOCUS13655</name>
</gene>
<dbReference type="InterPro" id="IPR019392">
    <property type="entry name" value="Miga"/>
</dbReference>
<evidence type="ECO:0000313" key="10">
    <source>
        <dbReference type="Proteomes" id="UP000410492"/>
    </source>
</evidence>
<name>A0A653D3Z8_CALMS</name>
<keyword evidence="3 8" id="KW-0812">Transmembrane</keyword>
<keyword evidence="5 8" id="KW-1133">Transmembrane helix</keyword>
<keyword evidence="10" id="KW-1185">Reference proteome</keyword>
<dbReference type="EMBL" id="CAACVG010009750">
    <property type="protein sequence ID" value="VEN54066.1"/>
    <property type="molecule type" value="Genomic_DNA"/>
</dbReference>
<comment type="similarity">
    <text evidence="2">Belongs to the mitoguardin family.</text>
</comment>
<evidence type="ECO:0008006" key="11">
    <source>
        <dbReference type="Google" id="ProtNLM"/>
    </source>
</evidence>
<evidence type="ECO:0000256" key="7">
    <source>
        <dbReference type="ARBA" id="ARBA00023136"/>
    </source>
</evidence>
<organism evidence="9 10">
    <name type="scientific">Callosobruchus maculatus</name>
    <name type="common">Southern cowpea weevil</name>
    <name type="synonym">Pulse bruchid</name>
    <dbReference type="NCBI Taxonomy" id="64391"/>
    <lineage>
        <taxon>Eukaryota</taxon>
        <taxon>Metazoa</taxon>
        <taxon>Ecdysozoa</taxon>
        <taxon>Arthropoda</taxon>
        <taxon>Hexapoda</taxon>
        <taxon>Insecta</taxon>
        <taxon>Pterygota</taxon>
        <taxon>Neoptera</taxon>
        <taxon>Endopterygota</taxon>
        <taxon>Coleoptera</taxon>
        <taxon>Polyphaga</taxon>
        <taxon>Cucujiformia</taxon>
        <taxon>Chrysomeloidea</taxon>
        <taxon>Chrysomelidae</taxon>
        <taxon>Bruchinae</taxon>
        <taxon>Bruchini</taxon>
        <taxon>Callosobruchus</taxon>
    </lineage>
</organism>
<comment type="subcellular location">
    <subcellularLocation>
        <location evidence="1">Mitochondrion outer membrane</location>
    </subcellularLocation>
</comment>
<feature type="transmembrane region" description="Helical" evidence="8">
    <location>
        <begin position="33"/>
        <end position="52"/>
    </location>
</feature>
<evidence type="ECO:0000256" key="4">
    <source>
        <dbReference type="ARBA" id="ARBA00022787"/>
    </source>
</evidence>
<accession>A0A653D3Z8</accession>
<keyword evidence="6" id="KW-0496">Mitochondrion</keyword>
<dbReference type="GO" id="GO:0008053">
    <property type="term" value="P:mitochondrial fusion"/>
    <property type="evidence" value="ECO:0007669"/>
    <property type="project" value="InterPro"/>
</dbReference>
<evidence type="ECO:0000256" key="2">
    <source>
        <dbReference type="ARBA" id="ARBA00008969"/>
    </source>
</evidence>
<evidence type="ECO:0000313" key="9">
    <source>
        <dbReference type="EMBL" id="VEN54066.1"/>
    </source>
</evidence>
<dbReference type="Proteomes" id="UP000410492">
    <property type="component" value="Unassembled WGS sequence"/>
</dbReference>
<reference evidence="9 10" key="1">
    <citation type="submission" date="2019-01" db="EMBL/GenBank/DDBJ databases">
        <authorList>
            <person name="Sayadi A."/>
        </authorList>
    </citation>
    <scope>NUCLEOTIDE SEQUENCE [LARGE SCALE GENOMIC DNA]</scope>
</reference>
<dbReference type="OrthoDB" id="8880065at2759"/>
<evidence type="ECO:0000256" key="5">
    <source>
        <dbReference type="ARBA" id="ARBA00022989"/>
    </source>
</evidence>
<evidence type="ECO:0000256" key="1">
    <source>
        <dbReference type="ARBA" id="ARBA00004294"/>
    </source>
</evidence>